<keyword evidence="2" id="KW-1185">Reference proteome</keyword>
<dbReference type="PANTHER" id="PTHR33050:SF7">
    <property type="entry name" value="RIBONUCLEASE H"/>
    <property type="match status" value="1"/>
</dbReference>
<proteinExistence type="predicted"/>
<dbReference type="EMBL" id="UYJE01007162">
    <property type="protein sequence ID" value="VDI52300.1"/>
    <property type="molecule type" value="Genomic_DNA"/>
</dbReference>
<sequence length="274" mass="31285">MVFGMFTDKSKCIEDSNFVKKSLEDAGFLINEGKSIFSPVQSLEWLSIVWNASDFSLVIPDRRVNDLRVSLVSVIRRFPNITARTLAQVVGKIISMAPVIGNVARIMTKFCYMAIECRTEWDKWLLFPCPYKVLSELHFWFKNINSLNIKLLGHYSKSHVVIYSDASGKGAGAYSVELDKKIFHETWDFSEAQESSTWRELKAIELALISFKNVFEGKTLKWYTDNQNCVKIVKAGSMNEKLQILALSIFSVCIQKCISIDIQWIPRSQNSQAD</sequence>
<dbReference type="Gene3D" id="3.30.420.10">
    <property type="entry name" value="Ribonuclease H-like superfamily/Ribonuclease H"/>
    <property type="match status" value="1"/>
</dbReference>
<reference evidence="1" key="1">
    <citation type="submission" date="2018-11" db="EMBL/GenBank/DDBJ databases">
        <authorList>
            <person name="Alioto T."/>
            <person name="Alioto T."/>
        </authorList>
    </citation>
    <scope>NUCLEOTIDE SEQUENCE</scope>
</reference>
<dbReference type="GO" id="GO:0006259">
    <property type="term" value="P:DNA metabolic process"/>
    <property type="evidence" value="ECO:0007669"/>
    <property type="project" value="UniProtKB-ARBA"/>
</dbReference>
<dbReference type="InterPro" id="IPR052055">
    <property type="entry name" value="Hepadnavirus_pol/RT"/>
</dbReference>
<dbReference type="InterPro" id="IPR036397">
    <property type="entry name" value="RNaseH_sf"/>
</dbReference>
<dbReference type="Proteomes" id="UP000596742">
    <property type="component" value="Unassembled WGS sequence"/>
</dbReference>
<dbReference type="OrthoDB" id="6171668at2759"/>
<evidence type="ECO:0000313" key="2">
    <source>
        <dbReference type="Proteomes" id="UP000596742"/>
    </source>
</evidence>
<protein>
    <recommendedName>
        <fullName evidence="3">RNase H type-1 domain-containing protein</fullName>
    </recommendedName>
</protein>
<comment type="caution">
    <text evidence="1">The sequence shown here is derived from an EMBL/GenBank/DDBJ whole genome shotgun (WGS) entry which is preliminary data.</text>
</comment>
<dbReference type="SUPFAM" id="SSF56672">
    <property type="entry name" value="DNA/RNA polymerases"/>
    <property type="match status" value="1"/>
</dbReference>
<dbReference type="InterPro" id="IPR043502">
    <property type="entry name" value="DNA/RNA_pol_sf"/>
</dbReference>
<dbReference type="GO" id="GO:0003676">
    <property type="term" value="F:nucleic acid binding"/>
    <property type="evidence" value="ECO:0007669"/>
    <property type="project" value="InterPro"/>
</dbReference>
<dbReference type="CDD" id="cd09275">
    <property type="entry name" value="RNase_HI_RT_DIRS1"/>
    <property type="match status" value="1"/>
</dbReference>
<dbReference type="AlphaFoldDB" id="A0A8B6FPA6"/>
<dbReference type="PANTHER" id="PTHR33050">
    <property type="entry name" value="REVERSE TRANSCRIPTASE DOMAIN-CONTAINING PROTEIN"/>
    <property type="match status" value="1"/>
</dbReference>
<evidence type="ECO:0008006" key="3">
    <source>
        <dbReference type="Google" id="ProtNLM"/>
    </source>
</evidence>
<organism evidence="1 2">
    <name type="scientific">Mytilus galloprovincialis</name>
    <name type="common">Mediterranean mussel</name>
    <dbReference type="NCBI Taxonomy" id="29158"/>
    <lineage>
        <taxon>Eukaryota</taxon>
        <taxon>Metazoa</taxon>
        <taxon>Spiralia</taxon>
        <taxon>Lophotrochozoa</taxon>
        <taxon>Mollusca</taxon>
        <taxon>Bivalvia</taxon>
        <taxon>Autobranchia</taxon>
        <taxon>Pteriomorphia</taxon>
        <taxon>Mytilida</taxon>
        <taxon>Mytiloidea</taxon>
        <taxon>Mytilidae</taxon>
        <taxon>Mytilinae</taxon>
        <taxon>Mytilus</taxon>
    </lineage>
</organism>
<gene>
    <name evidence="1" type="ORF">MGAL_10B081130</name>
</gene>
<accession>A0A8B6FPA6</accession>
<name>A0A8B6FPA6_MYTGA</name>
<evidence type="ECO:0000313" key="1">
    <source>
        <dbReference type="EMBL" id="VDI52300.1"/>
    </source>
</evidence>